<dbReference type="SMART" id="SM00437">
    <property type="entry name" value="TOP1Ac"/>
    <property type="match status" value="1"/>
</dbReference>
<comment type="caution">
    <text evidence="14">The sequence shown here is derived from an EMBL/GenBank/DDBJ whole genome shotgun (WGS) entry which is preliminary data.</text>
</comment>
<dbReference type="InterPro" id="IPR025589">
    <property type="entry name" value="Toprim_C_rpt"/>
</dbReference>
<dbReference type="GO" id="GO:0006281">
    <property type="term" value="P:DNA repair"/>
    <property type="evidence" value="ECO:0007669"/>
    <property type="project" value="TreeGrafter"/>
</dbReference>
<dbReference type="InterPro" id="IPR000380">
    <property type="entry name" value="Topo_IA"/>
</dbReference>
<evidence type="ECO:0000256" key="11">
    <source>
        <dbReference type="ARBA" id="ARBA00032235"/>
    </source>
</evidence>
<dbReference type="InterPro" id="IPR005738">
    <property type="entry name" value="TopoIII"/>
</dbReference>
<dbReference type="InterPro" id="IPR023405">
    <property type="entry name" value="Topo_IA_core_domain"/>
</dbReference>
<evidence type="ECO:0000259" key="13">
    <source>
        <dbReference type="PROSITE" id="PS52039"/>
    </source>
</evidence>
<sequence>MSNTVIFAEKPSQAKAYAEAFSIKDKSKTHIQLQSCSTFPKGAIITWGIGHLVELQQPGEYHEKWGKWNLTDLPILPDNFQDAVSKDKKAQFAAVKKYFQQADLIINGCDIDREGSNIFQSTFFLTGVKGKEVKRLWINSLEKEEVLKGFNNLQPIEKDLRMYQEAKARQISDWLVGINLSRAYTLHLQKRGYKGNGSKGSSAMSVGRVQSPALYLIYQRQQEIEHFKPEPFFELEGNFKAANGSYKGMAKIKEKQKETVSALLEKEGLLPGEVTEGTVQNVEKKEKQQQAPKLHSLSSLQSTANKRWKYSPSDVLKTMQELYLKKLVTYPRTDCNFITENEFAYIRQNVKAYQQLLKVEFEPATLEAKKRYVDGSKVEEHFALVPTKNVPNQSTIQNLSQMEKNLYNEVLATTLGMFHRPYLYEETKIITNVKNIEFFTTGKVEKDKGWKALYAAPKKEDKEEQAAVLPAVTKAESVESTVTIKEGMTKPPKPYTEGQLINMMKTCGKLIDDEEDIEILKEVEGIGTEATRSGIIETIKAQRYIEVQKNIVTVTPKGSVLCEAIEGTLLSSPSMTAKWEAYLQKIGKGEGSKDAFIQKTKEFVTKMVGETSQRVDQTNIENVIQEEAASNQLAACPACKSGSIQDRKTFFGCSGYREGCTFTLPKKIAGKSLTTNQIKMLCEKGKTNKIKGFTSKKKKSFEAALKLDDQRKIAFDFPKK</sequence>
<dbReference type="SMART" id="SM00436">
    <property type="entry name" value="TOP1Bc"/>
    <property type="match status" value="1"/>
</dbReference>
<evidence type="ECO:0000256" key="1">
    <source>
        <dbReference type="ARBA" id="ARBA00000213"/>
    </source>
</evidence>
<organism evidence="14 15">
    <name type="scientific">Alkalicoccus luteus</name>
    <dbReference type="NCBI Taxonomy" id="1237094"/>
    <lineage>
        <taxon>Bacteria</taxon>
        <taxon>Bacillati</taxon>
        <taxon>Bacillota</taxon>
        <taxon>Bacilli</taxon>
        <taxon>Bacillales</taxon>
        <taxon>Bacillaceae</taxon>
        <taxon>Alkalicoccus</taxon>
    </lineage>
</organism>
<dbReference type="EC" id="5.6.2.1" evidence="3"/>
<proteinExistence type="inferred from homology"/>
<dbReference type="GO" id="GO:0043597">
    <property type="term" value="C:cytoplasmic replication fork"/>
    <property type="evidence" value="ECO:0007669"/>
    <property type="project" value="TreeGrafter"/>
</dbReference>
<dbReference type="PANTHER" id="PTHR11390">
    <property type="entry name" value="PROKARYOTIC DNA TOPOISOMERASE"/>
    <property type="match status" value="1"/>
</dbReference>
<dbReference type="InterPro" id="IPR013824">
    <property type="entry name" value="Topo_IA_cen_sub1"/>
</dbReference>
<keyword evidence="7" id="KW-0238">DNA-binding</keyword>
<keyword evidence="4" id="KW-0479">Metal-binding</keyword>
<comment type="similarity">
    <text evidence="2">Belongs to the type IA topoisomerase family.</text>
</comment>
<evidence type="ECO:0000256" key="9">
    <source>
        <dbReference type="ARBA" id="ARBA00030003"/>
    </source>
</evidence>
<keyword evidence="15" id="KW-1185">Reference proteome</keyword>
<evidence type="ECO:0000256" key="7">
    <source>
        <dbReference type="ARBA" id="ARBA00023125"/>
    </source>
</evidence>
<dbReference type="InterPro" id="IPR003601">
    <property type="entry name" value="Topo_IA_2"/>
</dbReference>
<dbReference type="Gene3D" id="1.10.460.10">
    <property type="entry name" value="Topoisomerase I, domain 2"/>
    <property type="match status" value="1"/>
</dbReference>
<evidence type="ECO:0000313" key="14">
    <source>
        <dbReference type="EMBL" id="NJP38963.1"/>
    </source>
</evidence>
<dbReference type="InterPro" id="IPR034144">
    <property type="entry name" value="TOPRIM_TopoIII"/>
</dbReference>
<dbReference type="GO" id="GO:0003677">
    <property type="term" value="F:DNA binding"/>
    <property type="evidence" value="ECO:0007669"/>
    <property type="project" value="UniProtKB-KW"/>
</dbReference>
<dbReference type="SUPFAM" id="SSF56712">
    <property type="entry name" value="Prokaryotic type I DNA topoisomerase"/>
    <property type="match status" value="1"/>
</dbReference>
<evidence type="ECO:0000313" key="15">
    <source>
        <dbReference type="Proteomes" id="UP000752012"/>
    </source>
</evidence>
<evidence type="ECO:0000256" key="3">
    <source>
        <dbReference type="ARBA" id="ARBA00012891"/>
    </source>
</evidence>
<dbReference type="InterPro" id="IPR013826">
    <property type="entry name" value="Topo_IA_cen_sub3"/>
</dbReference>
<dbReference type="AlphaFoldDB" id="A0A969TUQ7"/>
<dbReference type="InterPro" id="IPR023406">
    <property type="entry name" value="Topo_IA_AS"/>
</dbReference>
<evidence type="ECO:0000256" key="6">
    <source>
        <dbReference type="ARBA" id="ARBA00023029"/>
    </source>
</evidence>
<dbReference type="SMART" id="SM00493">
    <property type="entry name" value="TOPRIM"/>
    <property type="match status" value="1"/>
</dbReference>
<dbReference type="PROSITE" id="PS52039">
    <property type="entry name" value="TOPO_IA_2"/>
    <property type="match status" value="1"/>
</dbReference>
<feature type="domain" description="Topo IA-type catalytic" evidence="13">
    <location>
        <begin position="159"/>
        <end position="608"/>
    </location>
</feature>
<keyword evidence="6" id="KW-0799">Topoisomerase</keyword>
<dbReference type="EMBL" id="JAATHJ010000035">
    <property type="protein sequence ID" value="NJP38963.1"/>
    <property type="molecule type" value="Genomic_DNA"/>
</dbReference>
<dbReference type="InterPro" id="IPR003602">
    <property type="entry name" value="Topo_IA_DNA-bd_dom"/>
</dbReference>
<dbReference type="GO" id="GO:0003917">
    <property type="term" value="F:DNA topoisomerase type I (single strand cut, ATP-independent) activity"/>
    <property type="evidence" value="ECO:0007669"/>
    <property type="project" value="UniProtKB-EC"/>
</dbReference>
<name>A0A969TUQ7_9BACI</name>
<dbReference type="InterPro" id="IPR013497">
    <property type="entry name" value="Topo_IA_cen"/>
</dbReference>
<evidence type="ECO:0000256" key="8">
    <source>
        <dbReference type="ARBA" id="ARBA00023235"/>
    </source>
</evidence>
<dbReference type="CDD" id="cd03362">
    <property type="entry name" value="TOPRIM_TopoIA_TopoIII"/>
    <property type="match status" value="1"/>
</dbReference>
<dbReference type="PRINTS" id="PR00417">
    <property type="entry name" value="PRTPISMRASEI"/>
</dbReference>
<dbReference type="Gene3D" id="1.10.290.10">
    <property type="entry name" value="Topoisomerase I, domain 4"/>
    <property type="match status" value="1"/>
</dbReference>
<evidence type="ECO:0000256" key="4">
    <source>
        <dbReference type="ARBA" id="ARBA00022723"/>
    </source>
</evidence>
<keyword evidence="8" id="KW-0413">Isomerase</keyword>
<evidence type="ECO:0000256" key="5">
    <source>
        <dbReference type="ARBA" id="ARBA00022842"/>
    </source>
</evidence>
<comment type="catalytic activity">
    <reaction evidence="1">
        <text>ATP-independent breakage of single-stranded DNA, followed by passage and rejoining.</text>
        <dbReference type="EC" id="5.6.2.1"/>
    </reaction>
</comment>
<dbReference type="Pfam" id="PF01751">
    <property type="entry name" value="Toprim"/>
    <property type="match status" value="1"/>
</dbReference>
<dbReference type="InterPro" id="IPR006171">
    <property type="entry name" value="TOPRIM_dom"/>
</dbReference>
<keyword evidence="5" id="KW-0460">Magnesium</keyword>
<evidence type="ECO:0000256" key="10">
    <source>
        <dbReference type="ARBA" id="ARBA00031985"/>
    </source>
</evidence>
<dbReference type="CDD" id="cd00186">
    <property type="entry name" value="TOP1Ac"/>
    <property type="match status" value="1"/>
</dbReference>
<dbReference type="NCBIfam" id="TIGR01056">
    <property type="entry name" value="topB"/>
    <property type="match status" value="1"/>
</dbReference>
<dbReference type="Pfam" id="PF13342">
    <property type="entry name" value="Toprim_Crpt"/>
    <property type="match status" value="1"/>
</dbReference>
<reference evidence="14 15" key="1">
    <citation type="submission" date="2020-03" db="EMBL/GenBank/DDBJ databases">
        <title>Assessment of the enzymatic potential of alkaline-tolerant lipase obtained from Bacillus luteus H11 (technogenic soil) for the bioremediation of saline soils contaminated with petroleum substances.</title>
        <authorList>
            <person name="Kalwasinska A."/>
        </authorList>
    </citation>
    <scope>NUCLEOTIDE SEQUENCE [LARGE SCALE GENOMIC DNA]</scope>
    <source>
        <strain evidence="14 15">H11</strain>
    </source>
</reference>
<dbReference type="PANTHER" id="PTHR11390:SF21">
    <property type="entry name" value="DNA TOPOISOMERASE 3-ALPHA"/>
    <property type="match status" value="1"/>
</dbReference>
<dbReference type="GO" id="GO:0006310">
    <property type="term" value="P:DNA recombination"/>
    <property type="evidence" value="ECO:0007669"/>
    <property type="project" value="TreeGrafter"/>
</dbReference>
<dbReference type="Proteomes" id="UP000752012">
    <property type="component" value="Unassembled WGS sequence"/>
</dbReference>
<dbReference type="Gene3D" id="2.70.20.10">
    <property type="entry name" value="Topoisomerase I, domain 3"/>
    <property type="match status" value="1"/>
</dbReference>
<dbReference type="Gene3D" id="3.40.50.140">
    <property type="match status" value="1"/>
</dbReference>
<evidence type="ECO:0000256" key="12">
    <source>
        <dbReference type="ARBA" id="ARBA00032877"/>
    </source>
</evidence>
<dbReference type="InterPro" id="IPR013825">
    <property type="entry name" value="Topo_IA_cen_sub2"/>
</dbReference>
<dbReference type="GO" id="GO:0006265">
    <property type="term" value="P:DNA topological change"/>
    <property type="evidence" value="ECO:0007669"/>
    <property type="project" value="InterPro"/>
</dbReference>
<protein>
    <recommendedName>
        <fullName evidence="3">DNA topoisomerase</fullName>
        <ecNumber evidence="3">5.6.2.1</ecNumber>
    </recommendedName>
    <alternativeName>
        <fullName evidence="12">Omega-protein</fullName>
    </alternativeName>
    <alternativeName>
        <fullName evidence="11">Relaxing enzyme</fullName>
    </alternativeName>
    <alternativeName>
        <fullName evidence="9">Swivelase</fullName>
    </alternativeName>
    <alternativeName>
        <fullName evidence="10">Untwisting enzyme</fullName>
    </alternativeName>
</protein>
<evidence type="ECO:0000256" key="2">
    <source>
        <dbReference type="ARBA" id="ARBA00009446"/>
    </source>
</evidence>
<dbReference type="PROSITE" id="PS00396">
    <property type="entry name" value="TOPO_IA_1"/>
    <property type="match status" value="1"/>
</dbReference>
<dbReference type="GO" id="GO:0046872">
    <property type="term" value="F:metal ion binding"/>
    <property type="evidence" value="ECO:0007669"/>
    <property type="project" value="UniProtKB-KW"/>
</dbReference>
<gene>
    <name evidence="14" type="primary">topB</name>
    <name evidence="14" type="ORF">HCN83_15450</name>
</gene>
<dbReference type="Pfam" id="PF01131">
    <property type="entry name" value="Topoisom_bac"/>
    <property type="match status" value="1"/>
</dbReference>
<accession>A0A969TUQ7</accession>